<protein>
    <recommendedName>
        <fullName evidence="3">DUF5666 domain-containing protein</fullName>
    </recommendedName>
</protein>
<dbReference type="Proteomes" id="UP001501747">
    <property type="component" value="Unassembled WGS sequence"/>
</dbReference>
<dbReference type="Pfam" id="PF18914">
    <property type="entry name" value="DUF5666"/>
    <property type="match status" value="1"/>
</dbReference>
<feature type="compositionally biased region" description="Low complexity" evidence="1">
    <location>
        <begin position="58"/>
        <end position="81"/>
    </location>
</feature>
<dbReference type="EMBL" id="BAABAL010000006">
    <property type="protein sequence ID" value="GAA4002180.1"/>
    <property type="molecule type" value="Genomic_DNA"/>
</dbReference>
<evidence type="ECO:0000256" key="1">
    <source>
        <dbReference type="SAM" id="MobiDB-lite"/>
    </source>
</evidence>
<evidence type="ECO:0000313" key="4">
    <source>
        <dbReference type="EMBL" id="GAA4002180.1"/>
    </source>
</evidence>
<name>A0ABP7RTV5_9PSEU</name>
<evidence type="ECO:0000259" key="3">
    <source>
        <dbReference type="Pfam" id="PF18914"/>
    </source>
</evidence>
<accession>A0ABP7RTV5</accession>
<proteinExistence type="predicted"/>
<keyword evidence="2" id="KW-0472">Membrane</keyword>
<feature type="transmembrane region" description="Helical" evidence="2">
    <location>
        <begin position="32"/>
        <end position="56"/>
    </location>
</feature>
<keyword evidence="5" id="KW-1185">Reference proteome</keyword>
<sequence length="156" mass="16176">MSTDPEKLLTSELDSGDLNERLASAGRGTSRLTLVLAAAALAVVSFLGGIAMHSALGGRAPARQQPQAQQPQQQQQSPQGRGTAGTISRVEGDAVYVKGRDGQEVKVVLSAQTSVMITQRGSARDLAPGDTVAVQGERGEDGTVTARQITEQPAGR</sequence>
<dbReference type="InterPro" id="IPR043724">
    <property type="entry name" value="DUF5666"/>
</dbReference>
<gene>
    <name evidence="4" type="ORF">GCM10022247_23660</name>
</gene>
<feature type="domain" description="DUF5666" evidence="3">
    <location>
        <begin position="85"/>
        <end position="149"/>
    </location>
</feature>
<dbReference type="RefSeq" id="WP_344873730.1">
    <property type="nucleotide sequence ID" value="NZ_BAABAL010000006.1"/>
</dbReference>
<keyword evidence="2" id="KW-1133">Transmembrane helix</keyword>
<comment type="caution">
    <text evidence="4">The sequence shown here is derived from an EMBL/GenBank/DDBJ whole genome shotgun (WGS) entry which is preliminary data.</text>
</comment>
<reference evidence="5" key="1">
    <citation type="journal article" date="2019" name="Int. J. Syst. Evol. Microbiol.">
        <title>The Global Catalogue of Microorganisms (GCM) 10K type strain sequencing project: providing services to taxonomists for standard genome sequencing and annotation.</title>
        <authorList>
            <consortium name="The Broad Institute Genomics Platform"/>
            <consortium name="The Broad Institute Genome Sequencing Center for Infectious Disease"/>
            <person name="Wu L."/>
            <person name="Ma J."/>
        </authorList>
    </citation>
    <scope>NUCLEOTIDE SEQUENCE [LARGE SCALE GENOMIC DNA]</scope>
    <source>
        <strain evidence="5">JCM 17342</strain>
    </source>
</reference>
<evidence type="ECO:0000256" key="2">
    <source>
        <dbReference type="SAM" id="Phobius"/>
    </source>
</evidence>
<evidence type="ECO:0000313" key="5">
    <source>
        <dbReference type="Proteomes" id="UP001501747"/>
    </source>
</evidence>
<feature type="region of interest" description="Disordered" evidence="1">
    <location>
        <begin position="58"/>
        <end position="90"/>
    </location>
</feature>
<feature type="compositionally biased region" description="Polar residues" evidence="1">
    <location>
        <begin position="145"/>
        <end position="156"/>
    </location>
</feature>
<keyword evidence="2" id="KW-0812">Transmembrane</keyword>
<organism evidence="4 5">
    <name type="scientific">Allokutzneria multivorans</name>
    <dbReference type="NCBI Taxonomy" id="1142134"/>
    <lineage>
        <taxon>Bacteria</taxon>
        <taxon>Bacillati</taxon>
        <taxon>Actinomycetota</taxon>
        <taxon>Actinomycetes</taxon>
        <taxon>Pseudonocardiales</taxon>
        <taxon>Pseudonocardiaceae</taxon>
        <taxon>Allokutzneria</taxon>
    </lineage>
</organism>
<feature type="region of interest" description="Disordered" evidence="1">
    <location>
        <begin position="120"/>
        <end position="156"/>
    </location>
</feature>